<feature type="chain" id="PRO_5002623555" description="EGF-like domain-containing protein" evidence="4">
    <location>
        <begin position="19"/>
        <end position="1074"/>
    </location>
</feature>
<gene>
    <name evidence="6" type="ORF">GSPATT00010416001</name>
</gene>
<feature type="domain" description="EGF-like" evidence="5">
    <location>
        <begin position="875"/>
        <end position="907"/>
    </location>
</feature>
<feature type="signal peptide" evidence="4">
    <location>
        <begin position="1"/>
        <end position="18"/>
    </location>
</feature>
<dbReference type="KEGG" id="ptm:GSPATT00010416001"/>
<dbReference type="GeneID" id="5027364"/>
<keyword evidence="2" id="KW-0677">Repeat</keyword>
<protein>
    <recommendedName>
        <fullName evidence="5">EGF-like domain-containing protein</fullName>
    </recommendedName>
</protein>
<evidence type="ECO:0000313" key="7">
    <source>
        <dbReference type="Proteomes" id="UP000000600"/>
    </source>
</evidence>
<dbReference type="InterPro" id="IPR009030">
    <property type="entry name" value="Growth_fac_rcpt_cys_sf"/>
</dbReference>
<dbReference type="SMART" id="SM00261">
    <property type="entry name" value="FU"/>
    <property type="match status" value="7"/>
</dbReference>
<dbReference type="InterPro" id="IPR011936">
    <property type="entry name" value="Myxo_disulph_rpt"/>
</dbReference>
<keyword evidence="3" id="KW-1015">Disulfide bond</keyword>
<evidence type="ECO:0000256" key="1">
    <source>
        <dbReference type="ARBA" id="ARBA00022729"/>
    </source>
</evidence>
<dbReference type="Proteomes" id="UP000000600">
    <property type="component" value="Unassembled WGS sequence"/>
</dbReference>
<feature type="domain" description="EGF-like" evidence="5">
    <location>
        <begin position="775"/>
        <end position="816"/>
    </location>
</feature>
<feature type="domain" description="EGF-like" evidence="5">
    <location>
        <begin position="416"/>
        <end position="446"/>
    </location>
</feature>
<dbReference type="Gene3D" id="2.10.220.10">
    <property type="entry name" value="Hormone Receptor, Insulin-like Growth Factor Receptor 1, Chain A, domain 2"/>
    <property type="match status" value="2"/>
</dbReference>
<evidence type="ECO:0000256" key="3">
    <source>
        <dbReference type="ARBA" id="ARBA00023157"/>
    </source>
</evidence>
<dbReference type="InterPro" id="IPR000742">
    <property type="entry name" value="EGF"/>
</dbReference>
<feature type="domain" description="EGF-like" evidence="5">
    <location>
        <begin position="725"/>
        <end position="767"/>
    </location>
</feature>
<evidence type="ECO:0000256" key="2">
    <source>
        <dbReference type="ARBA" id="ARBA00022737"/>
    </source>
</evidence>
<dbReference type="CDD" id="cd00064">
    <property type="entry name" value="FU"/>
    <property type="match status" value="2"/>
</dbReference>
<dbReference type="NCBIfam" id="TIGR02232">
    <property type="entry name" value="myxo_disulf_rpt"/>
    <property type="match status" value="2"/>
</dbReference>
<dbReference type="SMART" id="SM00181">
    <property type="entry name" value="EGF"/>
    <property type="match status" value="5"/>
</dbReference>
<accession>A0CTR5</accession>
<evidence type="ECO:0000259" key="5">
    <source>
        <dbReference type="SMART" id="SM00181"/>
    </source>
</evidence>
<dbReference type="PANTHER" id="PTHR38934:SF6">
    <property type="entry name" value="CHROMOSOME UNDETERMINED SCAFFOLD_176, WHOLE GENOME SHOTGUN SEQUENCE"/>
    <property type="match status" value="1"/>
</dbReference>
<dbReference type="EMBL" id="CT868174">
    <property type="protein sequence ID" value="CAK74182.1"/>
    <property type="molecule type" value="Genomic_DNA"/>
</dbReference>
<dbReference type="InParanoid" id="A0CTR5"/>
<keyword evidence="1 4" id="KW-0732">Signal</keyword>
<keyword evidence="7" id="KW-1185">Reference proteome</keyword>
<dbReference type="InterPro" id="IPR006212">
    <property type="entry name" value="Furin_repeat"/>
</dbReference>
<name>A0CTR5_PARTE</name>
<dbReference type="Pfam" id="PF13948">
    <property type="entry name" value="DUF4215"/>
    <property type="match status" value="3"/>
</dbReference>
<feature type="domain" description="EGF-like" evidence="5">
    <location>
        <begin position="824"/>
        <end position="863"/>
    </location>
</feature>
<proteinExistence type="predicted"/>
<evidence type="ECO:0000313" key="6">
    <source>
        <dbReference type="EMBL" id="CAK74182.1"/>
    </source>
</evidence>
<dbReference type="AlphaFoldDB" id="A0CTR5"/>
<dbReference type="PANTHER" id="PTHR38934">
    <property type="entry name" value="HYPHALLY REGULATED CELL WALL PROTEIN 1"/>
    <property type="match status" value="1"/>
</dbReference>
<dbReference type="OMA" id="RINHNAN"/>
<dbReference type="HOGENOM" id="CLU_000581_0_0_1"/>
<dbReference type="SUPFAM" id="SSF57184">
    <property type="entry name" value="Growth factor receptor domain"/>
    <property type="match status" value="3"/>
</dbReference>
<dbReference type="RefSeq" id="XP_001441579.1">
    <property type="nucleotide sequence ID" value="XM_001441542.1"/>
</dbReference>
<evidence type="ECO:0000256" key="4">
    <source>
        <dbReference type="SAM" id="SignalP"/>
    </source>
</evidence>
<reference evidence="6 7" key="1">
    <citation type="journal article" date="2006" name="Nature">
        <title>Global trends of whole-genome duplications revealed by the ciliate Paramecium tetraurelia.</title>
        <authorList>
            <consortium name="Genoscope"/>
            <person name="Aury J.-M."/>
            <person name="Jaillon O."/>
            <person name="Duret L."/>
            <person name="Noel B."/>
            <person name="Jubin C."/>
            <person name="Porcel B.M."/>
            <person name="Segurens B."/>
            <person name="Daubin V."/>
            <person name="Anthouard V."/>
            <person name="Aiach N."/>
            <person name="Arnaiz O."/>
            <person name="Billaut A."/>
            <person name="Beisson J."/>
            <person name="Blanc I."/>
            <person name="Bouhouche K."/>
            <person name="Camara F."/>
            <person name="Duharcourt S."/>
            <person name="Guigo R."/>
            <person name="Gogendeau D."/>
            <person name="Katinka M."/>
            <person name="Keller A.-M."/>
            <person name="Kissmehl R."/>
            <person name="Klotz C."/>
            <person name="Koll F."/>
            <person name="Le Moue A."/>
            <person name="Lepere C."/>
            <person name="Malinsky S."/>
            <person name="Nowacki M."/>
            <person name="Nowak J.K."/>
            <person name="Plattner H."/>
            <person name="Poulain J."/>
            <person name="Ruiz F."/>
            <person name="Serrano V."/>
            <person name="Zagulski M."/>
            <person name="Dessen P."/>
            <person name="Betermier M."/>
            <person name="Weissenbach J."/>
            <person name="Scarpelli C."/>
            <person name="Schachter V."/>
            <person name="Sperling L."/>
            <person name="Meyer E."/>
            <person name="Cohen J."/>
            <person name="Wincker P."/>
        </authorList>
    </citation>
    <scope>NUCLEOTIDE SEQUENCE [LARGE SCALE GENOMIC DNA]</scope>
    <source>
        <strain evidence="6 7">Stock d4-2</strain>
    </source>
</reference>
<dbReference type="eggNOG" id="KOG3525">
    <property type="taxonomic scope" value="Eukaryota"/>
</dbReference>
<organism evidence="6 7">
    <name type="scientific">Paramecium tetraurelia</name>
    <dbReference type="NCBI Taxonomy" id="5888"/>
    <lineage>
        <taxon>Eukaryota</taxon>
        <taxon>Sar</taxon>
        <taxon>Alveolata</taxon>
        <taxon>Ciliophora</taxon>
        <taxon>Intramacronucleata</taxon>
        <taxon>Oligohymenophorea</taxon>
        <taxon>Peniculida</taxon>
        <taxon>Parameciidae</taxon>
        <taxon>Paramecium</taxon>
    </lineage>
</organism>
<dbReference type="OrthoDB" id="25879at2759"/>
<sequence>MPIIIIYILFTLLDTSNCQWKIKEKYLDNDWIFTTSAEPSSSSGYFILPSSQASANFITCATPPTSYITLSNSFPSALNYINPQFYDQDWISMDLYFQSTWSSQNVQFTLGSFSYSYIYNSPTTYLLTTGFCDATPFEVKTLNFTLQIAEGSTYARMKFTSSNTDAGLVSIRNIFVSRLKCYPSCNSCTGPKYNQCTSCYYGIQTNNQCPPCPSIQYYWKEEGCRDICDITSPLYYNGFCQFYPIVRIISSYIFDSIYSNEIFKWSLIYDPQHVDTTPTAINIYLFALGVLKYNSGVYRYFDSLSTYSSSTFLIGLKITIMLYNEIPINCGIQFKINNTYYGSIYRNASGIQTHNSKISSIYIFGTASTYSYLTVRYELISFIDIPKYAFLFSAIGNYTDGTSGWGMSHVDITSGYCSQYCELCEVSFKCKTCEIGYYFYRDGSCVSSCSYPYQRLSGSYCYDYDDETPYSQYLVQEYLDLEGDPEYYGKYTLISQSGSNLLSGSDIYYSYWYRFRVFGGPFVWAQAKFQRVHNIINPHHSVTIAFYILYGPSFPSDGKFIYTIESNTPVTKSTANQHYSNFDGSKYQIVYERINHNANTLTITWECFGPNNEPIKAYCAYYNYYIAVHNCQPYCLQCSDQSTCTQWNSTYDSNIVKFSQVECQSNQYYDKESVRCLTCPSSCLTCTSKLDCQTCQPTYTQSKLGCFCKVNQYEDSNQCLNCPIECNQCLSSTNCIECLTINNRQLSNGQCNCIDGYYPVVSDPKCQLCHQFCKTCTGPTSDDCLTCNAIPNIEKVGSTCRCPTGMSYQFATQTCSSCHSSCLTCFRTTIDGCLTCNSTLNRLLKGLKCVCAPGYYELSNVCTNCPITEDPSLSECHKLCNNNQLIWHTITCSSCDTGFQLVSGECQPICGDLQIKGYEQCEDNNTILNDLCYNCQFQCPAYCVTCDLLTTLPCPDVCGDGIITGIEECEDGNTIQYDGCFQVVGNQCQPACSKCIRGLCFECATGGWYIDPLITPWQCKEKCGDGLIIGSEQCEDGNTSDTDGCKDCKYFCRIGCSSCDYTTNTCLSCALPGF</sequence>